<dbReference type="RefSeq" id="XP_045099628.1">
    <property type="nucleotide sequence ID" value="XM_045243272.1"/>
</dbReference>
<sequence>MFSMICSTLLSNIGTISFSIKR</sequence>
<gene>
    <name evidence="1" type="ORF">CBG26078</name>
    <name evidence="1" type="ORF">CBG_26078</name>
</gene>
<accession>B6IJI8</accession>
<evidence type="ECO:0000313" key="1">
    <source>
        <dbReference type="EMBL" id="CAS00068.1"/>
    </source>
</evidence>
<dbReference type="InParanoid" id="B6IJI8"/>
<protein>
    <submittedName>
        <fullName evidence="1">Protein CBG26078</fullName>
    </submittedName>
</protein>
<dbReference type="CTD" id="68917560"/>
<dbReference type="GeneID" id="68917560"/>
<evidence type="ECO:0000313" key="2">
    <source>
        <dbReference type="Proteomes" id="UP000008549"/>
    </source>
</evidence>
<reference evidence="1 2" key="1">
    <citation type="journal article" date="2003" name="PLoS Biol.">
        <title>The genome sequence of Caenorhabditis briggsae: a platform for comparative genomics.</title>
        <authorList>
            <person name="Stein L.D."/>
            <person name="Bao Z."/>
            <person name="Blasiar D."/>
            <person name="Blumenthal T."/>
            <person name="Brent M.R."/>
            <person name="Chen N."/>
            <person name="Chinwalla A."/>
            <person name="Clarke L."/>
            <person name="Clee C."/>
            <person name="Coghlan A."/>
            <person name="Coulson A."/>
            <person name="D'Eustachio P."/>
            <person name="Fitch D.H."/>
            <person name="Fulton L.A."/>
            <person name="Fulton R.E."/>
            <person name="Griffiths-Jones S."/>
            <person name="Harris T.W."/>
            <person name="Hillier L.W."/>
            <person name="Kamath R."/>
            <person name="Kuwabara P.E."/>
            <person name="Mardis E.R."/>
            <person name="Marra M.A."/>
            <person name="Miner T.L."/>
            <person name="Minx P."/>
            <person name="Mullikin J.C."/>
            <person name="Plumb R.W."/>
            <person name="Rogers J."/>
            <person name="Schein J.E."/>
            <person name="Sohrmann M."/>
            <person name="Spieth J."/>
            <person name="Stajich J.E."/>
            <person name="Wei C."/>
            <person name="Willey D."/>
            <person name="Wilson R.K."/>
            <person name="Durbin R."/>
            <person name="Waterston R.H."/>
        </authorList>
    </citation>
    <scope>NUCLEOTIDE SEQUENCE [LARGE SCALE GENOMIC DNA]</scope>
    <source>
        <strain evidence="1 2">AF16</strain>
    </source>
</reference>
<proteinExistence type="predicted"/>
<name>B6IJI8_CAEBR</name>
<dbReference type="EMBL" id="HE601055">
    <property type="protein sequence ID" value="CAS00068.1"/>
    <property type="molecule type" value="Genomic_DNA"/>
</dbReference>
<reference evidence="1 2" key="2">
    <citation type="journal article" date="2011" name="PLoS Genet.">
        <title>Caenorhabditis briggsae recombinant inbred line genotypes reveal inter-strain incompatibility and the evolution of recombination.</title>
        <authorList>
            <person name="Ross J.A."/>
            <person name="Koboldt D.C."/>
            <person name="Staisch J.E."/>
            <person name="Chamberlin H.M."/>
            <person name="Gupta B.P."/>
            <person name="Miller R.D."/>
            <person name="Baird S.E."/>
            <person name="Haag E.S."/>
        </authorList>
    </citation>
    <scope>NUCLEOTIDE SEQUENCE [LARGE SCALE GENOMIC DNA]</scope>
    <source>
        <strain evidence="1 2">AF16</strain>
    </source>
</reference>
<dbReference type="AlphaFoldDB" id="B6IJI8"/>
<keyword evidence="2" id="KW-1185">Reference proteome</keyword>
<dbReference type="HOGENOM" id="CLU_3425184_0_0_1"/>
<organism evidence="1 2">
    <name type="scientific">Caenorhabditis briggsae</name>
    <dbReference type="NCBI Taxonomy" id="6238"/>
    <lineage>
        <taxon>Eukaryota</taxon>
        <taxon>Metazoa</taxon>
        <taxon>Ecdysozoa</taxon>
        <taxon>Nematoda</taxon>
        <taxon>Chromadorea</taxon>
        <taxon>Rhabditida</taxon>
        <taxon>Rhabditina</taxon>
        <taxon>Rhabditomorpha</taxon>
        <taxon>Rhabditoidea</taxon>
        <taxon>Rhabditidae</taxon>
        <taxon>Peloderinae</taxon>
        <taxon>Caenorhabditis</taxon>
    </lineage>
</organism>
<dbReference type="KEGG" id="cbr:CBG_26078"/>
<dbReference type="Proteomes" id="UP000008549">
    <property type="component" value="Unassembled WGS sequence"/>
</dbReference>